<evidence type="ECO:0000313" key="5">
    <source>
        <dbReference type="EMBL" id="SNQ28535.1"/>
    </source>
</evidence>
<evidence type="ECO:0000256" key="1">
    <source>
        <dbReference type="ARBA" id="ARBA00006420"/>
    </source>
</evidence>
<dbReference type="AlphaFoldDB" id="A0A217EDF3"/>
<dbReference type="GO" id="GO:0005737">
    <property type="term" value="C:cytoplasm"/>
    <property type="evidence" value="ECO:0007669"/>
    <property type="project" value="UniProtKB-ARBA"/>
</dbReference>
<proteinExistence type="inferred from homology"/>
<dbReference type="Proteomes" id="UP000243463">
    <property type="component" value="Unassembled WGS sequence"/>
</dbReference>
<keyword evidence="6" id="KW-1185">Reference proteome</keyword>
<dbReference type="InterPro" id="IPR011339">
    <property type="entry name" value="ISCU"/>
</dbReference>
<dbReference type="GO" id="GO:0016226">
    <property type="term" value="P:iron-sulfur cluster assembly"/>
    <property type="evidence" value="ECO:0007669"/>
    <property type="project" value="UniProtKB-UniRule"/>
</dbReference>
<dbReference type="OrthoDB" id="9808097at2"/>
<gene>
    <name evidence="5" type="ORF">SAMN05444584_0459</name>
</gene>
<dbReference type="InterPro" id="IPR002871">
    <property type="entry name" value="NIF_FeS_clus_asmbl_NifU_N"/>
</dbReference>
<dbReference type="CDD" id="cd06664">
    <property type="entry name" value="IscU_like"/>
    <property type="match status" value="1"/>
</dbReference>
<name>A0A217EDF3_9GAMM</name>
<evidence type="ECO:0000313" key="6">
    <source>
        <dbReference type="Proteomes" id="UP000243463"/>
    </source>
</evidence>
<dbReference type="Pfam" id="PF01592">
    <property type="entry name" value="NifU_N"/>
    <property type="match status" value="1"/>
</dbReference>
<dbReference type="PANTHER" id="PTHR10093">
    <property type="entry name" value="IRON-SULFUR CLUSTER ASSEMBLY ENZYME NIFU HOMOLOG"/>
    <property type="match status" value="1"/>
</dbReference>
<protein>
    <recommendedName>
        <fullName evidence="2 3">Iron-sulfur cluster assembly scaffold protein IscU</fullName>
    </recommendedName>
</protein>
<dbReference type="Gene3D" id="3.90.1010.10">
    <property type="match status" value="1"/>
</dbReference>
<dbReference type="RefSeq" id="WP_088822578.1">
    <property type="nucleotide sequence ID" value="NZ_FZLN01000001.1"/>
</dbReference>
<evidence type="ECO:0000256" key="2">
    <source>
        <dbReference type="ARBA" id="ARBA00014836"/>
    </source>
</evidence>
<dbReference type="EMBL" id="FZLN01000001">
    <property type="protein sequence ID" value="SNQ28535.1"/>
    <property type="molecule type" value="Genomic_DNA"/>
</dbReference>
<evidence type="ECO:0000259" key="4">
    <source>
        <dbReference type="Pfam" id="PF01592"/>
    </source>
</evidence>
<dbReference type="GO" id="GO:0051536">
    <property type="term" value="F:iron-sulfur cluster binding"/>
    <property type="evidence" value="ECO:0007669"/>
    <property type="project" value="UniProtKB-UniRule"/>
</dbReference>
<comment type="similarity">
    <text evidence="1 3">Belongs to the NifU family.</text>
</comment>
<feature type="domain" description="NIF system FeS cluster assembly NifU N-terminal" evidence="4">
    <location>
        <begin position="2"/>
        <end position="126"/>
    </location>
</feature>
<dbReference type="FunFam" id="3.90.1010.10:FF:000001">
    <property type="entry name" value="Iron-sulfur cluster assembly scaffold protein IscU"/>
    <property type="match status" value="1"/>
</dbReference>
<sequence>MAYSEKVIDHYENPRNVGVLDKNAENVGTGMVGAPACGDVMRLQIQVNDDGIIEQALFKTYGCGSAIASSSLVTEWLKGKTLDEAQAIKNIDIATELALPPVKVHCSVLAEDAIKAAIEDFRAKKASA</sequence>
<evidence type="ECO:0000256" key="3">
    <source>
        <dbReference type="RuleBase" id="RU362089"/>
    </source>
</evidence>
<dbReference type="GO" id="GO:0005506">
    <property type="term" value="F:iron ion binding"/>
    <property type="evidence" value="ECO:0007669"/>
    <property type="project" value="UniProtKB-UniRule"/>
</dbReference>
<reference evidence="6" key="1">
    <citation type="submission" date="2017-06" db="EMBL/GenBank/DDBJ databases">
        <authorList>
            <person name="Varghese N."/>
            <person name="Submissions S."/>
        </authorList>
    </citation>
    <scope>NUCLEOTIDE SEQUENCE [LARGE SCALE GENOMIC DNA]</scope>
    <source>
        <strain evidence="6">ANC 5114</strain>
    </source>
</reference>
<comment type="function">
    <text evidence="3">A scaffold on which IscS assembles Fe-S clusters. It is likely that Fe-S cluster coordination is flexible as the role of this complex is to build and then hand off Fe-S clusters.</text>
</comment>
<dbReference type="NCBIfam" id="TIGR01999">
    <property type="entry name" value="iscU"/>
    <property type="match status" value="1"/>
</dbReference>
<accession>A0A217EDF3</accession>
<organism evidence="5 6">
    <name type="scientific">Acinetobacter apis</name>
    <dbReference type="NCBI Taxonomy" id="1229165"/>
    <lineage>
        <taxon>Bacteria</taxon>
        <taxon>Pseudomonadati</taxon>
        <taxon>Pseudomonadota</taxon>
        <taxon>Gammaproteobacteria</taxon>
        <taxon>Moraxellales</taxon>
        <taxon>Moraxellaceae</taxon>
        <taxon>Acinetobacter</taxon>
    </lineage>
</organism>
<dbReference type="SUPFAM" id="SSF82649">
    <property type="entry name" value="SufE/NifU"/>
    <property type="match status" value="1"/>
</dbReference>